<dbReference type="PANTHER" id="PTHR47926">
    <property type="entry name" value="PENTATRICOPEPTIDE REPEAT-CONTAINING PROTEIN"/>
    <property type="match status" value="1"/>
</dbReference>
<dbReference type="NCBIfam" id="TIGR00756">
    <property type="entry name" value="PPR"/>
    <property type="match status" value="1"/>
</dbReference>
<keyword evidence="1" id="KW-0677">Repeat</keyword>
<dbReference type="Gene3D" id="1.25.40.10">
    <property type="entry name" value="Tetratricopeptide repeat domain"/>
    <property type="match status" value="1"/>
</dbReference>
<dbReference type="STRING" id="74649.A0A2P6PCD9"/>
<dbReference type="EMBL" id="PDCK01000045">
    <property type="protein sequence ID" value="PRQ19590.1"/>
    <property type="molecule type" value="Genomic_DNA"/>
</dbReference>
<accession>A0A2P6PCD9</accession>
<dbReference type="InterPro" id="IPR011990">
    <property type="entry name" value="TPR-like_helical_dom_sf"/>
</dbReference>
<evidence type="ECO:0000313" key="3">
    <source>
        <dbReference type="EMBL" id="PRQ19590.1"/>
    </source>
</evidence>
<sequence length="57" mass="6613">MDDAKRIFNEMRNRDVVSYNTLISGFAAHGQGMEAVKLMMKMKDKFIEPNRETYIGI</sequence>
<dbReference type="GO" id="GO:0009451">
    <property type="term" value="P:RNA modification"/>
    <property type="evidence" value="ECO:0007669"/>
    <property type="project" value="InterPro"/>
</dbReference>
<feature type="repeat" description="PPR" evidence="2">
    <location>
        <begin position="15"/>
        <end position="49"/>
    </location>
</feature>
<evidence type="ECO:0000256" key="2">
    <source>
        <dbReference type="PROSITE-ProRule" id="PRU00708"/>
    </source>
</evidence>
<gene>
    <name evidence="3" type="ORF">RchiOBHm_Chr7g0218841</name>
</gene>
<dbReference type="InterPro" id="IPR002885">
    <property type="entry name" value="PPR_rpt"/>
</dbReference>
<keyword evidence="4" id="KW-1185">Reference proteome</keyword>
<reference evidence="3 4" key="1">
    <citation type="journal article" date="2018" name="Nat. Genet.">
        <title>The Rosa genome provides new insights in the design of modern roses.</title>
        <authorList>
            <person name="Bendahmane M."/>
        </authorList>
    </citation>
    <scope>NUCLEOTIDE SEQUENCE [LARGE SCALE GENOMIC DNA]</scope>
    <source>
        <strain evidence="4">cv. Old Blush</strain>
    </source>
</reference>
<dbReference type="Proteomes" id="UP000238479">
    <property type="component" value="Chromosome 7"/>
</dbReference>
<proteinExistence type="predicted"/>
<dbReference type="AlphaFoldDB" id="A0A2P6PCD9"/>
<name>A0A2P6PCD9_ROSCH</name>
<evidence type="ECO:0000313" key="4">
    <source>
        <dbReference type="Proteomes" id="UP000238479"/>
    </source>
</evidence>
<dbReference type="Pfam" id="PF13041">
    <property type="entry name" value="PPR_2"/>
    <property type="match status" value="1"/>
</dbReference>
<dbReference type="InterPro" id="IPR046960">
    <property type="entry name" value="PPR_At4g14850-like_plant"/>
</dbReference>
<protein>
    <submittedName>
        <fullName evidence="3">Putative pentatricopeptide</fullName>
    </submittedName>
</protein>
<evidence type="ECO:0000256" key="1">
    <source>
        <dbReference type="ARBA" id="ARBA00022737"/>
    </source>
</evidence>
<dbReference type="Gramene" id="PRQ19590">
    <property type="protein sequence ID" value="PRQ19590"/>
    <property type="gene ID" value="RchiOBHm_Chr7g0218841"/>
</dbReference>
<comment type="caution">
    <text evidence="3">The sequence shown here is derived from an EMBL/GenBank/DDBJ whole genome shotgun (WGS) entry which is preliminary data.</text>
</comment>
<organism evidence="3 4">
    <name type="scientific">Rosa chinensis</name>
    <name type="common">China rose</name>
    <dbReference type="NCBI Taxonomy" id="74649"/>
    <lineage>
        <taxon>Eukaryota</taxon>
        <taxon>Viridiplantae</taxon>
        <taxon>Streptophyta</taxon>
        <taxon>Embryophyta</taxon>
        <taxon>Tracheophyta</taxon>
        <taxon>Spermatophyta</taxon>
        <taxon>Magnoliopsida</taxon>
        <taxon>eudicotyledons</taxon>
        <taxon>Gunneridae</taxon>
        <taxon>Pentapetalae</taxon>
        <taxon>rosids</taxon>
        <taxon>fabids</taxon>
        <taxon>Rosales</taxon>
        <taxon>Rosaceae</taxon>
        <taxon>Rosoideae</taxon>
        <taxon>Rosoideae incertae sedis</taxon>
        <taxon>Rosa</taxon>
    </lineage>
</organism>
<dbReference type="PROSITE" id="PS51375">
    <property type="entry name" value="PPR"/>
    <property type="match status" value="1"/>
</dbReference>
<dbReference type="GO" id="GO:0003723">
    <property type="term" value="F:RNA binding"/>
    <property type="evidence" value="ECO:0007669"/>
    <property type="project" value="InterPro"/>
</dbReference>